<evidence type="ECO:0000313" key="3">
    <source>
        <dbReference type="Proteomes" id="UP001500622"/>
    </source>
</evidence>
<proteinExistence type="predicted"/>
<feature type="transmembrane region" description="Helical" evidence="1">
    <location>
        <begin position="31"/>
        <end position="53"/>
    </location>
</feature>
<comment type="caution">
    <text evidence="2">The sequence shown here is derived from an EMBL/GenBank/DDBJ whole genome shotgun (WGS) entry which is preliminary data.</text>
</comment>
<protein>
    <recommendedName>
        <fullName evidence="4">Integral membrane protein</fullName>
    </recommendedName>
</protein>
<keyword evidence="1" id="KW-1133">Transmembrane helix</keyword>
<organism evidence="2 3">
    <name type="scientific">Georgenia halophila</name>
    <dbReference type="NCBI Taxonomy" id="620889"/>
    <lineage>
        <taxon>Bacteria</taxon>
        <taxon>Bacillati</taxon>
        <taxon>Actinomycetota</taxon>
        <taxon>Actinomycetes</taxon>
        <taxon>Micrococcales</taxon>
        <taxon>Bogoriellaceae</taxon>
        <taxon>Georgenia</taxon>
    </lineage>
</organism>
<keyword evidence="1" id="KW-0812">Transmembrane</keyword>
<reference evidence="3" key="1">
    <citation type="journal article" date="2019" name="Int. J. Syst. Evol. Microbiol.">
        <title>The Global Catalogue of Microorganisms (GCM) 10K type strain sequencing project: providing services to taxonomists for standard genome sequencing and annotation.</title>
        <authorList>
            <consortium name="The Broad Institute Genomics Platform"/>
            <consortium name="The Broad Institute Genome Sequencing Center for Infectious Disease"/>
            <person name="Wu L."/>
            <person name="Ma J."/>
        </authorList>
    </citation>
    <scope>NUCLEOTIDE SEQUENCE [LARGE SCALE GENOMIC DNA]</scope>
    <source>
        <strain evidence="3">JCM 17810</strain>
    </source>
</reference>
<accession>A0ABP8LG54</accession>
<keyword evidence="3" id="KW-1185">Reference proteome</keyword>
<dbReference type="Proteomes" id="UP001500622">
    <property type="component" value="Unassembled WGS sequence"/>
</dbReference>
<evidence type="ECO:0000256" key="1">
    <source>
        <dbReference type="SAM" id="Phobius"/>
    </source>
</evidence>
<evidence type="ECO:0008006" key="4">
    <source>
        <dbReference type="Google" id="ProtNLM"/>
    </source>
</evidence>
<feature type="transmembrane region" description="Helical" evidence="1">
    <location>
        <begin position="84"/>
        <end position="103"/>
    </location>
</feature>
<name>A0ABP8LG54_9MICO</name>
<keyword evidence="1" id="KW-0472">Membrane</keyword>
<gene>
    <name evidence="2" type="ORF">GCM10023169_28160</name>
</gene>
<feature type="transmembrane region" description="Helical" evidence="1">
    <location>
        <begin position="115"/>
        <end position="135"/>
    </location>
</feature>
<feature type="transmembrane region" description="Helical" evidence="1">
    <location>
        <begin position="155"/>
        <end position="173"/>
    </location>
</feature>
<dbReference type="EMBL" id="BAABGN010000012">
    <property type="protein sequence ID" value="GAA4427797.1"/>
    <property type="molecule type" value="Genomic_DNA"/>
</dbReference>
<sequence length="207" mass="21445">MAPVRSNENQDVRPAGRSLGGGARFALFGEMLLTGAVLAVVSLPVVTAVPALAGGGLHLRRHLEGLDDSTGELLRHIARALRELWPVGVAVPALLLLLGFDWWLVSTGALPGGTAVGVVVAVVTAAICVVTLRFVGGWLPGAAAGRAIREAARRCTADVAGSVLLIAAVGVAVTVVWMLRPMLLVVPGLLALAAVAVENRRRTWVRP</sequence>
<feature type="transmembrane region" description="Helical" evidence="1">
    <location>
        <begin position="179"/>
        <end position="197"/>
    </location>
</feature>
<evidence type="ECO:0000313" key="2">
    <source>
        <dbReference type="EMBL" id="GAA4427797.1"/>
    </source>
</evidence>